<sequence length="156" mass="17913">MIFDFTLIAIAAVPSSGVVQVDRDYRVPLSLQIDRASRAKFAAHYYSTTIFRMRRWSQDLPRGLKSLPIEYGRALRDVRCTCSSPCNDAHGIYDRWVLIFRSFWPGRVENKVGAAAVSLEATRQVGDDKEERIIIVPFTLSLAEAWSLIENFWQRE</sequence>
<accession>A0A9Q8USD8</accession>
<keyword evidence="3" id="KW-1185">Reference proteome</keyword>
<evidence type="ECO:0000256" key="1">
    <source>
        <dbReference type="SAM" id="SignalP"/>
    </source>
</evidence>
<gene>
    <name evidence="2" type="ORF">CLAFUR5_11109</name>
</gene>
<organism evidence="2 3">
    <name type="scientific">Passalora fulva</name>
    <name type="common">Tomato leaf mold</name>
    <name type="synonym">Cladosporium fulvum</name>
    <dbReference type="NCBI Taxonomy" id="5499"/>
    <lineage>
        <taxon>Eukaryota</taxon>
        <taxon>Fungi</taxon>
        <taxon>Dikarya</taxon>
        <taxon>Ascomycota</taxon>
        <taxon>Pezizomycotina</taxon>
        <taxon>Dothideomycetes</taxon>
        <taxon>Dothideomycetidae</taxon>
        <taxon>Mycosphaerellales</taxon>
        <taxon>Mycosphaerellaceae</taxon>
        <taxon>Fulvia</taxon>
    </lineage>
</organism>
<evidence type="ECO:0000313" key="2">
    <source>
        <dbReference type="EMBL" id="UJO20667.1"/>
    </source>
</evidence>
<evidence type="ECO:0000313" key="3">
    <source>
        <dbReference type="Proteomes" id="UP000756132"/>
    </source>
</evidence>
<dbReference type="AlphaFoldDB" id="A0A9Q8USD8"/>
<dbReference type="RefSeq" id="XP_047765033.1">
    <property type="nucleotide sequence ID" value="XM_047910257.1"/>
</dbReference>
<dbReference type="EMBL" id="CP090170">
    <property type="protein sequence ID" value="UJO20667.1"/>
    <property type="molecule type" value="Genomic_DNA"/>
</dbReference>
<feature type="signal peptide" evidence="1">
    <location>
        <begin position="1"/>
        <end position="17"/>
    </location>
</feature>
<dbReference type="KEGG" id="ffu:CLAFUR5_11109"/>
<feature type="chain" id="PRO_5040139889" evidence="1">
    <location>
        <begin position="18"/>
        <end position="156"/>
    </location>
</feature>
<keyword evidence="1" id="KW-0732">Signal</keyword>
<dbReference type="GeneID" id="71990987"/>
<dbReference type="Proteomes" id="UP000756132">
    <property type="component" value="Chromosome 8"/>
</dbReference>
<protein>
    <submittedName>
        <fullName evidence="2">Uncharacterized protein</fullName>
    </submittedName>
</protein>
<name>A0A9Q8USD8_PASFU</name>
<proteinExistence type="predicted"/>
<reference evidence="2" key="2">
    <citation type="journal article" date="2022" name="Microb. Genom.">
        <title>A chromosome-scale genome assembly of the tomato pathogen Cladosporium fulvum reveals a compartmentalized genome architecture and the presence of a dispensable chromosome.</title>
        <authorList>
            <person name="Zaccaron A.Z."/>
            <person name="Chen L.H."/>
            <person name="Samaras A."/>
            <person name="Stergiopoulos I."/>
        </authorList>
    </citation>
    <scope>NUCLEOTIDE SEQUENCE</scope>
    <source>
        <strain evidence="2">Race5_Kim</strain>
    </source>
</reference>
<reference evidence="2" key="1">
    <citation type="submission" date="2021-12" db="EMBL/GenBank/DDBJ databases">
        <authorList>
            <person name="Zaccaron A."/>
            <person name="Stergiopoulos I."/>
        </authorList>
    </citation>
    <scope>NUCLEOTIDE SEQUENCE</scope>
    <source>
        <strain evidence="2">Race5_Kim</strain>
    </source>
</reference>